<dbReference type="InterPro" id="IPR012899">
    <property type="entry name" value="LTXXQ"/>
</dbReference>
<dbReference type="Proteomes" id="UP000199548">
    <property type="component" value="Unassembled WGS sequence"/>
</dbReference>
<accession>A0A1I3MZK0</accession>
<reference evidence="3 4" key="1">
    <citation type="submission" date="2016-10" db="EMBL/GenBank/DDBJ databases">
        <authorList>
            <person name="de Groot N.N."/>
        </authorList>
    </citation>
    <scope>NUCLEOTIDE SEQUENCE [LARGE SCALE GENOMIC DNA]</scope>
    <source>
        <strain evidence="3 4">LMG 23650</strain>
    </source>
</reference>
<organism evidence="3 4">
    <name type="scientific">Paraburkholderia megapolitana</name>
    <dbReference type="NCBI Taxonomy" id="420953"/>
    <lineage>
        <taxon>Bacteria</taxon>
        <taxon>Pseudomonadati</taxon>
        <taxon>Pseudomonadota</taxon>
        <taxon>Betaproteobacteria</taxon>
        <taxon>Burkholderiales</taxon>
        <taxon>Burkholderiaceae</taxon>
        <taxon>Paraburkholderia</taxon>
    </lineage>
</organism>
<dbReference type="EMBL" id="FOQU01000005">
    <property type="protein sequence ID" value="SFJ02387.1"/>
    <property type="molecule type" value="Genomic_DNA"/>
</dbReference>
<keyword evidence="4" id="KW-1185">Reference proteome</keyword>
<evidence type="ECO:0000256" key="2">
    <source>
        <dbReference type="SAM" id="SignalP"/>
    </source>
</evidence>
<gene>
    <name evidence="3" type="ORF">SAMN05192543_105174</name>
</gene>
<feature type="signal peptide" evidence="2">
    <location>
        <begin position="1"/>
        <end position="19"/>
    </location>
</feature>
<feature type="region of interest" description="Disordered" evidence="1">
    <location>
        <begin position="131"/>
        <end position="170"/>
    </location>
</feature>
<dbReference type="Pfam" id="PF07813">
    <property type="entry name" value="LTXXQ"/>
    <property type="match status" value="1"/>
</dbReference>
<dbReference type="STRING" id="420953.SAMN05192543_105174"/>
<keyword evidence="2" id="KW-0732">Signal</keyword>
<sequence>MKKTLAILATALTMSGAFAQASAPAAPAPSAASAPAGKLTHEQHVEERISWLRTQLKITPQQETQWNAFADVMRSNGQTMGQLYQERHANTTATALDDMKQYAQITQAQADGTKKLVDAFEPLYNALSPDQKKLADATFRQSSHPSERGHRKHSGKAQAPAASASDAAAQ</sequence>
<protein>
    <submittedName>
        <fullName evidence="3">LTXXQ motif family protein</fullName>
    </submittedName>
</protein>
<evidence type="ECO:0000313" key="4">
    <source>
        <dbReference type="Proteomes" id="UP000199548"/>
    </source>
</evidence>
<name>A0A1I3MZK0_9BURK</name>
<feature type="chain" id="PRO_5011784867" evidence="2">
    <location>
        <begin position="20"/>
        <end position="170"/>
    </location>
</feature>
<evidence type="ECO:0000313" key="3">
    <source>
        <dbReference type="EMBL" id="SFJ02387.1"/>
    </source>
</evidence>
<dbReference type="RefSeq" id="WP_091013447.1">
    <property type="nucleotide sequence ID" value="NZ_CP041745.1"/>
</dbReference>
<dbReference type="OrthoDB" id="5569970at2"/>
<dbReference type="GO" id="GO:0042597">
    <property type="term" value="C:periplasmic space"/>
    <property type="evidence" value="ECO:0007669"/>
    <property type="project" value="InterPro"/>
</dbReference>
<feature type="compositionally biased region" description="Low complexity" evidence="1">
    <location>
        <begin position="157"/>
        <end position="170"/>
    </location>
</feature>
<dbReference type="AlphaFoldDB" id="A0A1I3MZK0"/>
<proteinExistence type="predicted"/>
<evidence type="ECO:0000256" key="1">
    <source>
        <dbReference type="SAM" id="MobiDB-lite"/>
    </source>
</evidence>